<feature type="compositionally biased region" description="Polar residues" evidence="1">
    <location>
        <begin position="329"/>
        <end position="347"/>
    </location>
</feature>
<protein>
    <recommendedName>
        <fullName evidence="4">Transcriptional regulator</fullName>
    </recommendedName>
</protein>
<feature type="region of interest" description="Disordered" evidence="1">
    <location>
        <begin position="316"/>
        <end position="347"/>
    </location>
</feature>
<comment type="caution">
    <text evidence="2">The sequence shown here is derived from an EMBL/GenBank/DDBJ whole genome shotgun (WGS) entry which is preliminary data.</text>
</comment>
<feature type="region of interest" description="Disordered" evidence="1">
    <location>
        <begin position="103"/>
        <end position="129"/>
    </location>
</feature>
<gene>
    <name evidence="2" type="ORF">GCM10022408_11620</name>
</gene>
<proteinExistence type="predicted"/>
<sequence>MNFIQHTRAAHDQLTRQPAATPIHVSLYWALFFEWNAHRFPVSLALDHEQLMTAAHIGNRKTYRATLYDLENWGLLTYQPSQSRHQPSRCFLADLPGAELPPVTPPAEGTSAPHKNGFTGTTTAPGNHGLPGPVVPQVKVLSGAEVPQPLLIGNKPSTKSKPPVVVNGAAATAKKKKGPAALPNEGLSEAEVFNPDLPADAPGAAPQKTPRIKRGAPKKKGVHAAAIRAADTAGPNEPRRRGPLPELPFSQSAIATPEAFTAAFEGTDYALADLRHYHQLVATWRDKKTGLPPTRKDWIATAQRFMLNDAADNRLKLAPNVHRPGTDGTGQSNAGIPSTGYRSSRYD</sequence>
<evidence type="ECO:0008006" key="4">
    <source>
        <dbReference type="Google" id="ProtNLM"/>
    </source>
</evidence>
<feature type="region of interest" description="Disordered" evidence="1">
    <location>
        <begin position="200"/>
        <end position="248"/>
    </location>
</feature>
<reference evidence="3" key="1">
    <citation type="journal article" date="2019" name="Int. J. Syst. Evol. Microbiol.">
        <title>The Global Catalogue of Microorganisms (GCM) 10K type strain sequencing project: providing services to taxonomists for standard genome sequencing and annotation.</title>
        <authorList>
            <consortium name="The Broad Institute Genomics Platform"/>
            <consortium name="The Broad Institute Genome Sequencing Center for Infectious Disease"/>
            <person name="Wu L."/>
            <person name="Ma J."/>
        </authorList>
    </citation>
    <scope>NUCLEOTIDE SEQUENCE [LARGE SCALE GENOMIC DNA]</scope>
    <source>
        <strain evidence="3">JCM 17224</strain>
    </source>
</reference>
<evidence type="ECO:0000313" key="3">
    <source>
        <dbReference type="Proteomes" id="UP001500567"/>
    </source>
</evidence>
<organism evidence="2 3">
    <name type="scientific">Hymenobacter fastidiosus</name>
    <dbReference type="NCBI Taxonomy" id="486264"/>
    <lineage>
        <taxon>Bacteria</taxon>
        <taxon>Pseudomonadati</taxon>
        <taxon>Bacteroidota</taxon>
        <taxon>Cytophagia</taxon>
        <taxon>Cytophagales</taxon>
        <taxon>Hymenobacteraceae</taxon>
        <taxon>Hymenobacter</taxon>
    </lineage>
</organism>
<name>A0ABP7RTP6_9BACT</name>
<dbReference type="Proteomes" id="UP001500567">
    <property type="component" value="Unassembled WGS sequence"/>
</dbReference>
<dbReference type="RefSeq" id="WP_345071617.1">
    <property type="nucleotide sequence ID" value="NZ_BAABDJ010000007.1"/>
</dbReference>
<evidence type="ECO:0000313" key="2">
    <source>
        <dbReference type="EMBL" id="GAA4001984.1"/>
    </source>
</evidence>
<feature type="compositionally biased region" description="Basic residues" evidence="1">
    <location>
        <begin position="210"/>
        <end position="222"/>
    </location>
</feature>
<evidence type="ECO:0000256" key="1">
    <source>
        <dbReference type="SAM" id="MobiDB-lite"/>
    </source>
</evidence>
<dbReference type="EMBL" id="BAABDJ010000007">
    <property type="protein sequence ID" value="GAA4001984.1"/>
    <property type="molecule type" value="Genomic_DNA"/>
</dbReference>
<accession>A0ABP7RTP6</accession>
<keyword evidence="3" id="KW-1185">Reference proteome</keyword>